<protein>
    <submittedName>
        <fullName evidence="1">DUF6682 family protein</fullName>
    </submittedName>
</protein>
<dbReference type="Proteomes" id="UP001597287">
    <property type="component" value="Unassembled WGS sequence"/>
</dbReference>
<dbReference type="EMBL" id="JBHUIG010000030">
    <property type="protein sequence ID" value="MFD2321830.1"/>
    <property type="molecule type" value="Genomic_DNA"/>
</dbReference>
<name>A0ABW5EUQ9_9BURK</name>
<accession>A0ABW5EUQ9</accession>
<sequence length="223" mass="25908">MRVQEFIQRFRETVDDAENKQFWTDEEVIFHLNEAVQEACERAKLLEDRTTPAVCSITLEPGKSTYSLHPSVLEIKRLAIRGRPLHETSVEELDCTHPAWETRQGVPRQFLLEQANGRGMPQLRLVPTPVEAETIALTVIRGALEPLNHSNPNAEPEIHERFHTRLLDWVYHRAYLKQDAEVFNPDKAAVSLALFERSFGARPDANVQRKQRDRRPPVVRYRW</sequence>
<organism evidence="1 2">
    <name type="scientific">Delftia deserti</name>
    <dbReference type="NCBI Taxonomy" id="1651218"/>
    <lineage>
        <taxon>Bacteria</taxon>
        <taxon>Pseudomonadati</taxon>
        <taxon>Pseudomonadota</taxon>
        <taxon>Betaproteobacteria</taxon>
        <taxon>Burkholderiales</taxon>
        <taxon>Comamonadaceae</taxon>
        <taxon>Delftia</taxon>
    </lineage>
</organism>
<evidence type="ECO:0000313" key="2">
    <source>
        <dbReference type="Proteomes" id="UP001597287"/>
    </source>
</evidence>
<evidence type="ECO:0000313" key="1">
    <source>
        <dbReference type="EMBL" id="MFD2321830.1"/>
    </source>
</evidence>
<reference evidence="2" key="1">
    <citation type="journal article" date="2019" name="Int. J. Syst. Evol. Microbiol.">
        <title>The Global Catalogue of Microorganisms (GCM) 10K type strain sequencing project: providing services to taxonomists for standard genome sequencing and annotation.</title>
        <authorList>
            <consortium name="The Broad Institute Genomics Platform"/>
            <consortium name="The Broad Institute Genome Sequencing Center for Infectious Disease"/>
            <person name="Wu L."/>
            <person name="Ma J."/>
        </authorList>
    </citation>
    <scope>NUCLEOTIDE SEQUENCE [LARGE SCALE GENOMIC DNA]</scope>
    <source>
        <strain evidence="2">CCUG 62793</strain>
    </source>
</reference>
<comment type="caution">
    <text evidence="1">The sequence shown here is derived from an EMBL/GenBank/DDBJ whole genome shotgun (WGS) entry which is preliminary data.</text>
</comment>
<dbReference type="RefSeq" id="WP_380104857.1">
    <property type="nucleotide sequence ID" value="NZ_JBHSIH010000001.1"/>
</dbReference>
<gene>
    <name evidence="1" type="ORF">ACFSPV_24425</name>
</gene>
<keyword evidence="2" id="KW-1185">Reference proteome</keyword>
<proteinExistence type="predicted"/>
<dbReference type="InterPro" id="IPR056209">
    <property type="entry name" value="SU10_adaptor"/>
</dbReference>
<dbReference type="Pfam" id="PF24175">
    <property type="entry name" value="SU10_adaptor"/>
    <property type="match status" value="1"/>
</dbReference>